<dbReference type="Gene3D" id="3.40.50.720">
    <property type="entry name" value="NAD(P)-binding Rossmann-like Domain"/>
    <property type="match status" value="1"/>
</dbReference>
<dbReference type="PANTHER" id="PTHR43943">
    <property type="entry name" value="DEHYDROGENASE/REDUCTASE (SDR FAMILY) MEMBER 4"/>
    <property type="match status" value="1"/>
</dbReference>
<dbReference type="OrthoDB" id="9803333at2"/>
<proteinExistence type="inferred from homology"/>
<dbReference type="RefSeq" id="WP_140589531.1">
    <property type="nucleotide sequence ID" value="NZ_VFWZ01000001.1"/>
</dbReference>
<dbReference type="PRINTS" id="PR00080">
    <property type="entry name" value="SDRFAMILY"/>
</dbReference>
<dbReference type="PROSITE" id="PS00061">
    <property type="entry name" value="ADH_SHORT"/>
    <property type="match status" value="1"/>
</dbReference>
<comment type="similarity">
    <text evidence="1">Belongs to the short-chain dehydrogenases/reductases (SDR) family.</text>
</comment>
<gene>
    <name evidence="2" type="ORF">FHK87_02850</name>
</gene>
<dbReference type="NCBIfam" id="NF005559">
    <property type="entry name" value="PRK07231.1"/>
    <property type="match status" value="1"/>
</dbReference>
<dbReference type="EMBL" id="VFWZ01000001">
    <property type="protein sequence ID" value="TPN89181.1"/>
    <property type="molecule type" value="Genomic_DNA"/>
</dbReference>
<comment type="caution">
    <text evidence="2">The sequence shown here is derived from an EMBL/GenBank/DDBJ whole genome shotgun (WGS) entry which is preliminary data.</text>
</comment>
<dbReference type="SUPFAM" id="SSF51735">
    <property type="entry name" value="NAD(P)-binding Rossmann-fold domains"/>
    <property type="match status" value="1"/>
</dbReference>
<evidence type="ECO:0000313" key="2">
    <source>
        <dbReference type="EMBL" id="TPN89181.1"/>
    </source>
</evidence>
<evidence type="ECO:0000313" key="3">
    <source>
        <dbReference type="Proteomes" id="UP000315540"/>
    </source>
</evidence>
<evidence type="ECO:0000256" key="1">
    <source>
        <dbReference type="ARBA" id="ARBA00006484"/>
    </source>
</evidence>
<dbReference type="InterPro" id="IPR020904">
    <property type="entry name" value="Sc_DH/Rdtase_CS"/>
</dbReference>
<name>A0A504JQY9_9FLAO</name>
<dbReference type="InterPro" id="IPR002347">
    <property type="entry name" value="SDR_fam"/>
</dbReference>
<accession>A0A504JQY9</accession>
<dbReference type="AlphaFoldDB" id="A0A504JQY9"/>
<dbReference type="Proteomes" id="UP000315540">
    <property type="component" value="Unassembled WGS sequence"/>
</dbReference>
<organism evidence="2 3">
    <name type="scientific">Aquimarina algicola</name>
    <dbReference type="NCBI Taxonomy" id="2589995"/>
    <lineage>
        <taxon>Bacteria</taxon>
        <taxon>Pseudomonadati</taxon>
        <taxon>Bacteroidota</taxon>
        <taxon>Flavobacteriia</taxon>
        <taxon>Flavobacteriales</taxon>
        <taxon>Flavobacteriaceae</taxon>
        <taxon>Aquimarina</taxon>
    </lineage>
</organism>
<sequence length="258" mass="27368">MNQIQSSFDLKDRTAIITGSSKGIGKSIAKGLAEQGANVVISSRNQDSVDAVVSEFKKEGLTAIGIACHIGNAEERKNLVDKTINHFGGIDILVNNAAINPVYGPIENAEETVFDKIMDINVKAPWMLSNLVLPSMKDRKGGSIINIASVEALHPGAGLGLYSTSKAALVMLTKNQAKEWGQYGIRANVVCPGLIKTKFSAALWQNPKLLQKLENTLPTSRMGMPDEMAGIACLLASDAGAYITGSVYNADGGYMIAG</sequence>
<protein>
    <submittedName>
        <fullName evidence="2">SDR family oxidoreductase</fullName>
    </submittedName>
</protein>
<dbReference type="PANTHER" id="PTHR43943:SF2">
    <property type="entry name" value="DEHYDROGENASE_REDUCTASE 4"/>
    <property type="match status" value="1"/>
</dbReference>
<dbReference type="InterPro" id="IPR036291">
    <property type="entry name" value="NAD(P)-bd_dom_sf"/>
</dbReference>
<dbReference type="Pfam" id="PF13561">
    <property type="entry name" value="adh_short_C2"/>
    <property type="match status" value="1"/>
</dbReference>
<keyword evidence="3" id="KW-1185">Reference proteome</keyword>
<dbReference type="PRINTS" id="PR00081">
    <property type="entry name" value="GDHRDH"/>
</dbReference>
<dbReference type="FunFam" id="3.40.50.720:FF:000084">
    <property type="entry name" value="Short-chain dehydrogenase reductase"/>
    <property type="match status" value="1"/>
</dbReference>
<reference evidence="2 3" key="1">
    <citation type="submission" date="2019-06" db="EMBL/GenBank/DDBJ databases">
        <authorList>
            <person name="Meng X."/>
        </authorList>
    </citation>
    <scope>NUCLEOTIDE SEQUENCE [LARGE SCALE GENOMIC DNA]</scope>
    <source>
        <strain evidence="2 3">M625</strain>
    </source>
</reference>